<evidence type="ECO:0000259" key="1">
    <source>
        <dbReference type="Pfam" id="PF04811"/>
    </source>
</evidence>
<dbReference type="Gene3D" id="2.60.40.1670">
    <property type="entry name" value="beta-sandwich domain of Sec23/24"/>
    <property type="match status" value="1"/>
</dbReference>
<dbReference type="Pfam" id="PF08033">
    <property type="entry name" value="Sec23_BS"/>
    <property type="match status" value="1"/>
</dbReference>
<proteinExistence type="predicted"/>
<protein>
    <submittedName>
        <fullName evidence="3">BMA-SEC-24.2, isoform e</fullName>
    </submittedName>
</protein>
<evidence type="ECO:0000259" key="2">
    <source>
        <dbReference type="Pfam" id="PF08033"/>
    </source>
</evidence>
<dbReference type="GO" id="GO:0070971">
    <property type="term" value="C:endoplasmic reticulum exit site"/>
    <property type="evidence" value="ECO:0007669"/>
    <property type="project" value="TreeGrafter"/>
</dbReference>
<feature type="domain" description="Sec23/Sec24 beta-sandwich" evidence="2">
    <location>
        <begin position="88"/>
        <end position="172"/>
    </location>
</feature>
<dbReference type="InterPro" id="IPR050550">
    <property type="entry name" value="SEC23_SEC24_subfamily"/>
</dbReference>
<evidence type="ECO:0000313" key="3">
    <source>
        <dbReference type="EMBL" id="CDP95044.1"/>
    </source>
</evidence>
<name>A0A1I9G1T3_BRUMA</name>
<dbReference type="InterPro" id="IPR006896">
    <property type="entry name" value="Sec23/24_trunk_dom"/>
</dbReference>
<dbReference type="PANTHER" id="PTHR13803:SF39">
    <property type="entry name" value="SECRETORY 24AB, ISOFORM A"/>
    <property type="match status" value="1"/>
</dbReference>
<feature type="domain" description="Sec23/Sec24 trunk" evidence="1">
    <location>
        <begin position="6"/>
        <end position="83"/>
    </location>
</feature>
<dbReference type="PANTHER" id="PTHR13803">
    <property type="entry name" value="SEC24-RELATED PROTEIN"/>
    <property type="match status" value="1"/>
</dbReference>
<dbReference type="GO" id="GO:0008270">
    <property type="term" value="F:zinc ion binding"/>
    <property type="evidence" value="ECO:0007669"/>
    <property type="project" value="TreeGrafter"/>
</dbReference>
<dbReference type="InterPro" id="IPR036465">
    <property type="entry name" value="vWFA_dom_sf"/>
</dbReference>
<dbReference type="SUPFAM" id="SSF81995">
    <property type="entry name" value="beta-sandwich domain of Sec23/24"/>
    <property type="match status" value="1"/>
</dbReference>
<reference evidence="3" key="1">
    <citation type="journal article" date="2007" name="Science">
        <title>Draft genome of the filarial nematode parasite Brugia malayi.</title>
        <authorList>
            <person name="Ghedin E."/>
            <person name="Wang S."/>
            <person name="Spiro D."/>
            <person name="Caler E."/>
            <person name="Zhao Q."/>
            <person name="Crabtree J."/>
            <person name="Allen J.E."/>
            <person name="Delcher A.L."/>
            <person name="Guiliano D.B."/>
            <person name="Miranda-Saavedra D."/>
            <person name="Angiuoli S.V."/>
            <person name="Creasy T."/>
            <person name="Amedeo P."/>
            <person name="Haas B."/>
            <person name="El-Sayed N.M."/>
            <person name="Wortman J.R."/>
            <person name="Feldblyum T."/>
            <person name="Tallon L."/>
            <person name="Schatz M."/>
            <person name="Shumway M."/>
            <person name="Koo H."/>
            <person name="Salzberg S.L."/>
            <person name="Schobel S."/>
            <person name="Pertea M."/>
            <person name="Pop M."/>
            <person name="White O."/>
            <person name="Barton G.J."/>
            <person name="Carlow C.K."/>
            <person name="Crawford M.J."/>
            <person name="Daub J."/>
            <person name="Dimmic M.W."/>
            <person name="Estes C.F."/>
            <person name="Foster J.M."/>
            <person name="Ganatra M."/>
            <person name="Gregory W.F."/>
            <person name="Johnson N.M."/>
            <person name="Jin J."/>
            <person name="Komuniecki R."/>
            <person name="Korf I."/>
            <person name="Kumar S."/>
            <person name="Laney S."/>
            <person name="Li B.W."/>
            <person name="Li W."/>
            <person name="Lindblom T.H."/>
            <person name="Lustigman S."/>
            <person name="Ma D."/>
            <person name="Maina C.V."/>
            <person name="Martin D.M."/>
            <person name="McCarter J.P."/>
            <person name="McReynolds L."/>
            <person name="Mitreva M."/>
            <person name="Nutman T.B."/>
            <person name="Parkinson J."/>
            <person name="Peregrin-Alvarez J.M."/>
            <person name="Poole C."/>
            <person name="Ren Q."/>
            <person name="Saunders L."/>
            <person name="Sluder A.E."/>
            <person name="Smith K."/>
            <person name="Stanke M."/>
            <person name="Unnasch T.R."/>
            <person name="Ware J."/>
            <person name="Wei A.D."/>
            <person name="Weil G."/>
            <person name="Williams D.J."/>
            <person name="Zhang Y."/>
            <person name="Williams S.A."/>
            <person name="Fraser-Liggett C."/>
            <person name="Slatko B."/>
            <person name="Blaxter M.L."/>
            <person name="Scott A.L."/>
        </authorList>
    </citation>
    <scope>NUCLEOTIDE SEQUENCE</scope>
    <source>
        <strain evidence="3">FR3</strain>
    </source>
</reference>
<accession>A0A1I9G1T3</accession>
<organism evidence="3">
    <name type="scientific">Brugia malayi</name>
    <name type="common">Filarial nematode worm</name>
    <dbReference type="NCBI Taxonomy" id="6279"/>
    <lineage>
        <taxon>Eukaryota</taxon>
        <taxon>Metazoa</taxon>
        <taxon>Ecdysozoa</taxon>
        <taxon>Nematoda</taxon>
        <taxon>Chromadorea</taxon>
        <taxon>Rhabditida</taxon>
        <taxon>Spirurina</taxon>
        <taxon>Spiruromorpha</taxon>
        <taxon>Filarioidea</taxon>
        <taxon>Onchocercidae</taxon>
        <taxon>Brugia</taxon>
    </lineage>
</organism>
<dbReference type="EMBL" id="LN856931">
    <property type="protein sequence ID" value="CDP95044.1"/>
    <property type="molecule type" value="Genomic_DNA"/>
</dbReference>
<gene>
    <name evidence="3" type="primary">Bma-sec-24.2</name>
    <name evidence="3" type="ORF">BM_Bm7409</name>
</gene>
<dbReference type="GO" id="GO:0090110">
    <property type="term" value="P:COPII-coated vesicle cargo loading"/>
    <property type="evidence" value="ECO:0007669"/>
    <property type="project" value="TreeGrafter"/>
</dbReference>
<dbReference type="GO" id="GO:0006886">
    <property type="term" value="P:intracellular protein transport"/>
    <property type="evidence" value="ECO:0007669"/>
    <property type="project" value="InterPro"/>
</dbReference>
<reference evidence="3" key="2">
    <citation type="submission" date="2012-12" db="EMBL/GenBank/DDBJ databases">
        <authorList>
            <consortium name="WormBase Consortium"/>
            <person name="Ghedin E."/>
            <person name="Paulini M."/>
        </authorList>
    </citation>
    <scope>NUCLEOTIDE SEQUENCE</scope>
    <source>
        <strain evidence="3">FR3</strain>
    </source>
</reference>
<dbReference type="InterPro" id="IPR012990">
    <property type="entry name" value="Beta-sandwich_Sec23_24"/>
</dbReference>
<dbReference type="SUPFAM" id="SSF53300">
    <property type="entry name" value="vWA-like"/>
    <property type="match status" value="1"/>
</dbReference>
<dbReference type="AlphaFoldDB" id="A0A1I9G1T3"/>
<sequence length="215" mass="24502">MDSLQEVPNLCPTNDYYKRLALECTGHQIAVDLFLMNNRYSDLSTLADMSKFSTGCVFHFPNYHINHAPIQVKRFQKQLNRYLVRKIGFEAVLRIRCTKGLSLHTFYGNFFVRSTDLLAMANVNPDSAIAVQVQMEENLIGINTACFQAAVLYTSSRGDRRIRIHTLCLPVTKDLSTIFSQFDVKCAISLLSKMGNDFKLLNNKLPATTLQMYRC</sequence>
<dbReference type="GO" id="GO:0030127">
    <property type="term" value="C:COPII vesicle coat"/>
    <property type="evidence" value="ECO:0007669"/>
    <property type="project" value="InterPro"/>
</dbReference>
<dbReference type="Pfam" id="PF04811">
    <property type="entry name" value="Sec23_trunk"/>
    <property type="match status" value="1"/>
</dbReference>
<dbReference type="GO" id="GO:0000149">
    <property type="term" value="F:SNARE binding"/>
    <property type="evidence" value="ECO:0007669"/>
    <property type="project" value="TreeGrafter"/>
</dbReference>